<evidence type="ECO:0000313" key="1">
    <source>
        <dbReference type="EMBL" id="AIE61634.1"/>
    </source>
</evidence>
<evidence type="ECO:0000313" key="2">
    <source>
        <dbReference type="Proteomes" id="UP000027602"/>
    </source>
</evidence>
<dbReference type="RefSeq" id="WP_003346962.1">
    <property type="nucleotide sequence ID" value="NZ_ADWW01000001.1"/>
</dbReference>
<dbReference type="EMBL" id="CP007739">
    <property type="protein sequence ID" value="AIE61634.1"/>
    <property type="molecule type" value="Genomic_DNA"/>
</dbReference>
<protein>
    <submittedName>
        <fullName evidence="1">Uncharacterized protein</fullName>
    </submittedName>
</protein>
<keyword evidence="2" id="KW-1185">Reference proteome</keyword>
<accession>I3EBT2</accession>
<sequence length="62" mass="7548">MKPVRFKSLKLNRTDILTISHELEIEKDRSREYKEDVKDFVIECLRSSDFLDVKFNRKVKIF</sequence>
<gene>
    <name evidence="1" type="ORF">BMMGA3_16405</name>
</gene>
<dbReference type="KEGG" id="bmet:BMMGA3_16405"/>
<dbReference type="HOGENOM" id="CLU_2894631_0_0_9"/>
<reference evidence="1 2" key="1">
    <citation type="journal article" date="2015" name="BMC Genomics">
        <title>Transcriptome analysis of thermophilic methylotrophic Bacillus methanolicus MGA3 using RNA-sequencing provides detailed insights into its previously uncharted transcriptional landscape.</title>
        <authorList>
            <person name="Irla M."/>
            <person name="Neshat A."/>
            <person name="Brautaset T."/>
            <person name="Ruckert C."/>
            <person name="Kalinowski J."/>
            <person name="Wendisch V.F."/>
        </authorList>
    </citation>
    <scope>NUCLEOTIDE SEQUENCE [LARGE SCALE GENOMIC DNA]</scope>
    <source>
        <strain evidence="2">MGA3 / ATCC 53907</strain>
    </source>
</reference>
<name>I3EBT2_BACMM</name>
<dbReference type="Proteomes" id="UP000027602">
    <property type="component" value="Chromosome"/>
</dbReference>
<proteinExistence type="predicted"/>
<organism evidence="1 2">
    <name type="scientific">Bacillus methanolicus (strain MGA3 / ATCC 53907)</name>
    <dbReference type="NCBI Taxonomy" id="796606"/>
    <lineage>
        <taxon>Bacteria</taxon>
        <taxon>Bacillati</taxon>
        <taxon>Bacillota</taxon>
        <taxon>Bacilli</taxon>
        <taxon>Bacillales</taxon>
        <taxon>Bacillaceae</taxon>
        <taxon>Bacillus</taxon>
    </lineage>
</organism>
<dbReference type="AlphaFoldDB" id="I3EBT2"/>
<dbReference type="STRING" id="796606.BMMGA3_16405"/>